<dbReference type="EMBL" id="BROQ01000521">
    <property type="protein sequence ID" value="GKZ28005.1"/>
    <property type="molecule type" value="Genomic_DNA"/>
</dbReference>
<feature type="domain" description="FAD-binding" evidence="4">
    <location>
        <begin position="6"/>
        <end position="132"/>
    </location>
</feature>
<dbReference type="GO" id="GO:0071949">
    <property type="term" value="F:FAD binding"/>
    <property type="evidence" value="ECO:0007669"/>
    <property type="project" value="InterPro"/>
</dbReference>
<evidence type="ECO:0000256" key="1">
    <source>
        <dbReference type="ARBA" id="ARBA00022630"/>
    </source>
</evidence>
<keyword evidence="2" id="KW-0274">FAD</keyword>
<organism evidence="5 6">
    <name type="scientific">Aspergillus brasiliensis</name>
    <dbReference type="NCBI Taxonomy" id="319629"/>
    <lineage>
        <taxon>Eukaryota</taxon>
        <taxon>Fungi</taxon>
        <taxon>Dikarya</taxon>
        <taxon>Ascomycota</taxon>
        <taxon>Pezizomycotina</taxon>
        <taxon>Eurotiomycetes</taxon>
        <taxon>Eurotiomycetidae</taxon>
        <taxon>Eurotiales</taxon>
        <taxon>Aspergillaceae</taxon>
        <taxon>Aspergillus</taxon>
        <taxon>Aspergillus subgen. Circumdati</taxon>
    </lineage>
</organism>
<dbReference type="Gene3D" id="3.50.50.60">
    <property type="entry name" value="FAD/NAD(P)-binding domain"/>
    <property type="match status" value="1"/>
</dbReference>
<dbReference type="AlphaFoldDB" id="A0A9W5Z2M8"/>
<evidence type="ECO:0000259" key="4">
    <source>
        <dbReference type="Pfam" id="PF01494"/>
    </source>
</evidence>
<keyword evidence="3" id="KW-0560">Oxidoreductase</keyword>
<reference evidence="5" key="1">
    <citation type="submission" date="2022-07" db="EMBL/GenBank/DDBJ databases">
        <title>Taxonomy of Aspergillus series Nigri: significant species reduction supported by multi-species coalescent approaches.</title>
        <authorList>
            <person name="Bian C."/>
            <person name="Kusuya Y."/>
            <person name="Sklenar F."/>
            <person name="D'hooge E."/>
            <person name="Yaguchi T."/>
            <person name="Takahashi H."/>
            <person name="Hubka V."/>
        </authorList>
    </citation>
    <scope>NUCLEOTIDE SEQUENCE</scope>
    <source>
        <strain evidence="5">CBS 733.88</strain>
    </source>
</reference>
<accession>A0A9W5Z2M8</accession>
<dbReference type="Pfam" id="PF01494">
    <property type="entry name" value="FAD_binding_3"/>
    <property type="match status" value="1"/>
</dbReference>
<protein>
    <recommendedName>
        <fullName evidence="4">FAD-binding domain-containing protein</fullName>
    </recommendedName>
</protein>
<dbReference type="GO" id="GO:0016491">
    <property type="term" value="F:oxidoreductase activity"/>
    <property type="evidence" value="ECO:0007669"/>
    <property type="project" value="UniProtKB-KW"/>
</dbReference>
<evidence type="ECO:0000256" key="2">
    <source>
        <dbReference type="ARBA" id="ARBA00022827"/>
    </source>
</evidence>
<name>A0A9W5Z2M8_9EURO</name>
<dbReference type="Proteomes" id="UP001143548">
    <property type="component" value="Unassembled WGS sequence"/>
</dbReference>
<dbReference type="InterPro" id="IPR036188">
    <property type="entry name" value="FAD/NAD-bd_sf"/>
</dbReference>
<gene>
    <name evidence="5" type="ORF">AbraCBS73388_008661</name>
</gene>
<dbReference type="InterPro" id="IPR002938">
    <property type="entry name" value="FAD-bd"/>
</dbReference>
<comment type="caution">
    <text evidence="5">The sequence shown here is derived from an EMBL/GenBank/DDBJ whole genome shotgun (WGS) entry which is preliminary data.</text>
</comment>
<keyword evidence="1" id="KW-0285">Flavoprotein</keyword>
<evidence type="ECO:0000313" key="5">
    <source>
        <dbReference type="EMBL" id="GKZ28005.1"/>
    </source>
</evidence>
<feature type="non-terminal residue" evidence="5">
    <location>
        <position position="132"/>
    </location>
</feature>
<evidence type="ECO:0000256" key="3">
    <source>
        <dbReference type="ARBA" id="ARBA00023002"/>
    </source>
</evidence>
<proteinExistence type="predicted"/>
<dbReference type="SUPFAM" id="SSF51905">
    <property type="entry name" value="FAD/NAD(P)-binding domain"/>
    <property type="match status" value="1"/>
</dbReference>
<sequence length="132" mass="15169">QHDKTQQAMYGRATTLHPRTLELLDQLGLLDDLNQIGYVARDSVTYRDGKRVTSRGWEIMYQHMQGTFLDYCLNIRQKYSEEVIRDAYVSLGGEPYIGWQLDGFAVKEACDDDYKVDSHVTEVSSGRSLTVR</sequence>
<feature type="non-terminal residue" evidence="5">
    <location>
        <position position="1"/>
    </location>
</feature>
<evidence type="ECO:0000313" key="6">
    <source>
        <dbReference type="Proteomes" id="UP001143548"/>
    </source>
</evidence>